<dbReference type="RefSeq" id="WP_077541115.1">
    <property type="nucleotide sequence ID" value="NZ_CP019633.1"/>
</dbReference>
<dbReference type="AlphaFoldDB" id="A0A1Q2HSC1"/>
<evidence type="ECO:0000256" key="1">
    <source>
        <dbReference type="SAM" id="SignalP"/>
    </source>
</evidence>
<accession>A0A1Q2HSC1</accession>
<sequence precursor="true">MKRIALVLTVLLAAVNYAYSAGIEMNISPDGSNVKVTYGGSLDLTSFFNSGSVESRDSVGEQALL</sequence>
<evidence type="ECO:0000313" key="2">
    <source>
        <dbReference type="EMBL" id="AQQ10164.1"/>
    </source>
</evidence>
<evidence type="ECO:0000313" key="3">
    <source>
        <dbReference type="Proteomes" id="UP000188273"/>
    </source>
</evidence>
<gene>
    <name evidence="2" type="ORF">L21SP3_01992</name>
</gene>
<organism evidence="2 3">
    <name type="scientific">Sedimentisphaera cyanobacteriorum</name>
    <dbReference type="NCBI Taxonomy" id="1940790"/>
    <lineage>
        <taxon>Bacteria</taxon>
        <taxon>Pseudomonadati</taxon>
        <taxon>Planctomycetota</taxon>
        <taxon>Phycisphaerae</taxon>
        <taxon>Sedimentisphaerales</taxon>
        <taxon>Sedimentisphaeraceae</taxon>
        <taxon>Sedimentisphaera</taxon>
    </lineage>
</organism>
<keyword evidence="1" id="KW-0732">Signal</keyword>
<name>A0A1Q2HSC1_9BACT</name>
<feature type="chain" id="PRO_5010330024" evidence="1">
    <location>
        <begin position="21"/>
        <end position="65"/>
    </location>
</feature>
<dbReference type="Proteomes" id="UP000188273">
    <property type="component" value="Chromosome"/>
</dbReference>
<dbReference type="KEGG" id="pbu:L21SP3_01992"/>
<feature type="signal peptide" evidence="1">
    <location>
        <begin position="1"/>
        <end position="20"/>
    </location>
</feature>
<reference evidence="3" key="1">
    <citation type="submission" date="2017-02" db="EMBL/GenBank/DDBJ databases">
        <title>Comparative genomics and description of representatives of a novel lineage of planctomycetes thriving in anoxic sediments.</title>
        <authorList>
            <person name="Spring S."/>
            <person name="Bunk B."/>
            <person name="Sproer C."/>
            <person name="Klenk H.-P."/>
        </authorList>
    </citation>
    <scope>NUCLEOTIDE SEQUENCE [LARGE SCALE GENOMIC DNA]</scope>
    <source>
        <strain evidence="3">L21-RPul-D3</strain>
    </source>
</reference>
<dbReference type="EMBL" id="CP019633">
    <property type="protein sequence ID" value="AQQ10164.1"/>
    <property type="molecule type" value="Genomic_DNA"/>
</dbReference>
<protein>
    <submittedName>
        <fullName evidence="2">Uncharacterized protein</fullName>
    </submittedName>
</protein>
<keyword evidence="3" id="KW-1185">Reference proteome</keyword>
<proteinExistence type="predicted"/>